<dbReference type="EMBL" id="JACIJC010000003">
    <property type="protein sequence ID" value="MBB5685819.1"/>
    <property type="molecule type" value="Genomic_DNA"/>
</dbReference>
<dbReference type="Pfam" id="PF13417">
    <property type="entry name" value="GST_N_3"/>
    <property type="match status" value="1"/>
</dbReference>
<evidence type="ECO:0000259" key="2">
    <source>
        <dbReference type="PROSITE" id="PS50405"/>
    </source>
</evidence>
<feature type="domain" description="GST C-terminal" evidence="2">
    <location>
        <begin position="90"/>
        <end position="220"/>
    </location>
</feature>
<feature type="domain" description="GST N-terminal" evidence="1">
    <location>
        <begin position="1"/>
        <end position="85"/>
    </location>
</feature>
<dbReference type="Gene3D" id="1.20.1050.10">
    <property type="match status" value="1"/>
</dbReference>
<reference evidence="3 4" key="1">
    <citation type="submission" date="2020-08" db="EMBL/GenBank/DDBJ databases">
        <title>Genomic Encyclopedia of Type Strains, Phase IV (KMG-IV): sequencing the most valuable type-strain genomes for metagenomic binning, comparative biology and taxonomic classification.</title>
        <authorList>
            <person name="Goeker M."/>
        </authorList>
    </citation>
    <scope>NUCLEOTIDE SEQUENCE [LARGE SCALE GENOMIC DNA]</scope>
    <source>
        <strain evidence="3 4">DSM 25079</strain>
    </source>
</reference>
<evidence type="ECO:0000313" key="4">
    <source>
        <dbReference type="Proteomes" id="UP000549617"/>
    </source>
</evidence>
<dbReference type="CDD" id="cd00570">
    <property type="entry name" value="GST_N_family"/>
    <property type="match status" value="1"/>
</dbReference>
<dbReference type="PANTHER" id="PTHR44051">
    <property type="entry name" value="GLUTATHIONE S-TRANSFERASE-RELATED"/>
    <property type="match status" value="1"/>
</dbReference>
<organism evidence="3 4">
    <name type="scientific">Sphingobium boeckii</name>
    <dbReference type="NCBI Taxonomy" id="1082345"/>
    <lineage>
        <taxon>Bacteria</taxon>
        <taxon>Pseudomonadati</taxon>
        <taxon>Pseudomonadota</taxon>
        <taxon>Alphaproteobacteria</taxon>
        <taxon>Sphingomonadales</taxon>
        <taxon>Sphingomonadaceae</taxon>
        <taxon>Sphingobium</taxon>
    </lineage>
</organism>
<dbReference type="InterPro" id="IPR040079">
    <property type="entry name" value="Glutathione_S-Trfase"/>
</dbReference>
<dbReference type="RefSeq" id="WP_343052942.1">
    <property type="nucleotide sequence ID" value="NZ_JACIJC010000003.1"/>
</dbReference>
<keyword evidence="4" id="KW-1185">Reference proteome</keyword>
<gene>
    <name evidence="3" type="ORF">FHS49_001835</name>
</gene>
<dbReference type="PROSITE" id="PS50404">
    <property type="entry name" value="GST_NTER"/>
    <property type="match status" value="1"/>
</dbReference>
<dbReference type="Proteomes" id="UP000549617">
    <property type="component" value="Unassembled WGS sequence"/>
</dbReference>
<dbReference type="InterPro" id="IPR010987">
    <property type="entry name" value="Glutathione-S-Trfase_C-like"/>
</dbReference>
<dbReference type="EC" id="2.5.1.18" evidence="3"/>
<dbReference type="GO" id="GO:0004364">
    <property type="term" value="F:glutathione transferase activity"/>
    <property type="evidence" value="ECO:0007669"/>
    <property type="project" value="UniProtKB-EC"/>
</dbReference>
<dbReference type="CDD" id="cd00299">
    <property type="entry name" value="GST_C_family"/>
    <property type="match status" value="1"/>
</dbReference>
<dbReference type="PANTHER" id="PTHR44051:SF8">
    <property type="entry name" value="GLUTATHIONE S-TRANSFERASE GSTA"/>
    <property type="match status" value="1"/>
</dbReference>
<proteinExistence type="predicted"/>
<name>A0A7W9EEA5_9SPHN</name>
<comment type="caution">
    <text evidence="3">The sequence shown here is derived from an EMBL/GenBank/DDBJ whole genome shotgun (WGS) entry which is preliminary data.</text>
</comment>
<dbReference type="Pfam" id="PF00043">
    <property type="entry name" value="GST_C"/>
    <property type="match status" value="1"/>
</dbReference>
<protein>
    <submittedName>
        <fullName evidence="3">Glutathione S-transferase</fullName>
        <ecNumber evidence="3">2.5.1.18</ecNumber>
    </submittedName>
</protein>
<sequence>MMILYGNSISPYVRKVLAYGAEKGLEFDLRMAGMGVGDADFVEASPFRKMPGFRDVGGGEDGGDFTICDSTAIIAYLEAKYPEPNLIPKSPAAHARTIWYEEFGDTILMGTGRKMFFNRLVSPRFLKIPGNLEEADLAERDELPPILDYLESVIPDSGFLVEDRLTLADLAVASPFANLGHINVTVDPATYPRTAAYVDAILARPSFAHIVAGERAFLAR</sequence>
<dbReference type="AlphaFoldDB" id="A0A7W9EEA5"/>
<dbReference type="PROSITE" id="PS50405">
    <property type="entry name" value="GST_CTER"/>
    <property type="match status" value="1"/>
</dbReference>
<accession>A0A7W9EEA5</accession>
<dbReference type="SUPFAM" id="SSF52833">
    <property type="entry name" value="Thioredoxin-like"/>
    <property type="match status" value="1"/>
</dbReference>
<evidence type="ECO:0000313" key="3">
    <source>
        <dbReference type="EMBL" id="MBB5685819.1"/>
    </source>
</evidence>
<dbReference type="InterPro" id="IPR036249">
    <property type="entry name" value="Thioredoxin-like_sf"/>
</dbReference>
<dbReference type="SUPFAM" id="SSF47616">
    <property type="entry name" value="GST C-terminal domain-like"/>
    <property type="match status" value="1"/>
</dbReference>
<dbReference type="SFLD" id="SFLDS00019">
    <property type="entry name" value="Glutathione_Transferase_(cytos"/>
    <property type="match status" value="1"/>
</dbReference>
<keyword evidence="3" id="KW-0808">Transferase</keyword>
<evidence type="ECO:0000259" key="1">
    <source>
        <dbReference type="PROSITE" id="PS50404"/>
    </source>
</evidence>
<dbReference type="InterPro" id="IPR004045">
    <property type="entry name" value="Glutathione_S-Trfase_N"/>
</dbReference>
<dbReference type="InterPro" id="IPR036282">
    <property type="entry name" value="Glutathione-S-Trfase_C_sf"/>
</dbReference>
<dbReference type="InterPro" id="IPR004046">
    <property type="entry name" value="GST_C"/>
</dbReference>
<dbReference type="Gene3D" id="3.40.30.10">
    <property type="entry name" value="Glutaredoxin"/>
    <property type="match status" value="1"/>
</dbReference>
<dbReference type="SFLD" id="SFLDG00358">
    <property type="entry name" value="Main_(cytGST)"/>
    <property type="match status" value="1"/>
</dbReference>